<dbReference type="Proteomes" id="UP000004508">
    <property type="component" value="Unassembled WGS sequence"/>
</dbReference>
<dbReference type="EMBL" id="ADVG01000007">
    <property type="protein sequence ID" value="EFH79574.1"/>
    <property type="molecule type" value="Genomic_DNA"/>
</dbReference>
<comment type="caution">
    <text evidence="1">The sequence shown here is derived from an EMBL/GenBank/DDBJ whole genome shotgun (WGS) entry which is preliminary data.</text>
</comment>
<keyword evidence="2" id="KW-1185">Reference proteome</keyword>
<name>D6U8W6_KTERA</name>
<reference evidence="1 2" key="1">
    <citation type="journal article" date="2011" name="Stand. Genomic Sci.">
        <title>Non-contiguous finished genome sequence and contextual data of the filamentous soil bacterium Ktedonobacter racemifer type strain (SOSP1-21).</title>
        <authorList>
            <person name="Chang Y.J."/>
            <person name="Land M."/>
            <person name="Hauser L."/>
            <person name="Chertkov O."/>
            <person name="Del Rio T.G."/>
            <person name="Nolan M."/>
            <person name="Copeland A."/>
            <person name="Tice H."/>
            <person name="Cheng J.F."/>
            <person name="Lucas S."/>
            <person name="Han C."/>
            <person name="Goodwin L."/>
            <person name="Pitluck S."/>
            <person name="Ivanova N."/>
            <person name="Ovchinikova G."/>
            <person name="Pati A."/>
            <person name="Chen A."/>
            <person name="Palaniappan K."/>
            <person name="Mavromatis K."/>
            <person name="Liolios K."/>
            <person name="Brettin T."/>
            <person name="Fiebig A."/>
            <person name="Rohde M."/>
            <person name="Abt B."/>
            <person name="Goker M."/>
            <person name="Detter J.C."/>
            <person name="Woyke T."/>
            <person name="Bristow J."/>
            <person name="Eisen J.A."/>
            <person name="Markowitz V."/>
            <person name="Hugenholtz P."/>
            <person name="Kyrpides N.C."/>
            <person name="Klenk H.P."/>
            <person name="Lapidus A."/>
        </authorList>
    </citation>
    <scope>NUCLEOTIDE SEQUENCE [LARGE SCALE GENOMIC DNA]</scope>
    <source>
        <strain evidence="2">DSM 44963</strain>
    </source>
</reference>
<protein>
    <submittedName>
        <fullName evidence="1">Sulfate transporter</fullName>
    </submittedName>
</protein>
<evidence type="ECO:0000313" key="1">
    <source>
        <dbReference type="EMBL" id="EFH79574.1"/>
    </source>
</evidence>
<evidence type="ECO:0000313" key="2">
    <source>
        <dbReference type="Proteomes" id="UP000004508"/>
    </source>
</evidence>
<organism evidence="1 2">
    <name type="scientific">Ktedonobacter racemifer DSM 44963</name>
    <dbReference type="NCBI Taxonomy" id="485913"/>
    <lineage>
        <taxon>Bacteria</taxon>
        <taxon>Bacillati</taxon>
        <taxon>Chloroflexota</taxon>
        <taxon>Ktedonobacteria</taxon>
        <taxon>Ktedonobacterales</taxon>
        <taxon>Ktedonobacteraceae</taxon>
        <taxon>Ktedonobacter</taxon>
    </lineage>
</organism>
<dbReference type="AlphaFoldDB" id="D6U8W6"/>
<proteinExistence type="predicted"/>
<dbReference type="InParanoid" id="D6U8W6"/>
<gene>
    <name evidence="1" type="ORF">Krac_0025</name>
</gene>
<accession>D6U8W6</accession>
<sequence>MSLTNTQAALLGMKPLICAANNIPEEEFDRLLVQAYLEFEEYKSSLQFTMRFPHFCGGVKA</sequence>